<protein>
    <submittedName>
        <fullName evidence="1">Uncharacterized protein</fullName>
    </submittedName>
</protein>
<organism evidence="1 2">
    <name type="scientific">Bradyrhizobium arachidis</name>
    <dbReference type="NCBI Taxonomy" id="858423"/>
    <lineage>
        <taxon>Bacteria</taxon>
        <taxon>Pseudomonadati</taxon>
        <taxon>Pseudomonadota</taxon>
        <taxon>Alphaproteobacteria</taxon>
        <taxon>Hyphomicrobiales</taxon>
        <taxon>Nitrobacteraceae</taxon>
        <taxon>Bradyrhizobium</taxon>
    </lineage>
</organism>
<reference evidence="1 2" key="1">
    <citation type="submission" date="2018-06" db="EMBL/GenBank/DDBJ databases">
        <title>Comparative genomics of Bradyrhizobium nodulating Arachidis hypogaea.</title>
        <authorList>
            <person name="Li Y."/>
        </authorList>
    </citation>
    <scope>NUCLEOTIDE SEQUENCE [LARGE SCALE GENOMIC DNA]</scope>
    <source>
        <strain evidence="1 2">CCBAU 051107</strain>
    </source>
</reference>
<name>A0AAE7NMY3_9BRAD</name>
<dbReference type="EMBL" id="CP030050">
    <property type="protein sequence ID" value="QOZ68894.1"/>
    <property type="molecule type" value="Genomic_DNA"/>
</dbReference>
<accession>A0AAE7NMY3</accession>
<sequence length="469" mass="48405">MSVPFLSVKPRAIKLKVLPRFPANVIGRNGIDVTKDGGNFIFDLDYTDFPVIGALPPAATYALIYDPATGKYAQAPISLLGANIPEPPADSAVYGRANTAGTGAWARAVAAAGDAMTGDLTINKINPSFNLDTPPGGVRNINGKNAGLTRWALQLGGGDPESGGNTGSNFYLLPYTDTGAWAGTMALKGTRATGLLEVAGNPTAALGIATKQYVDANAGGGGVARSYLAGLTLSTAGASITFSVAAGVATDSTNANMMALAAAISKTTAAWAVGSGAGSFDGTGAAPSATADWYHVHLIKRTDTNVVEVLTSRSATAPTLPSGYTLFRRIGALKTNGSFQWIKFSQLGDEFLWDVRVTDFTNVVCSTTPALFAFSVPTGVQVSVLGYVRMDYTGGATSILLTSPDESSQAASAYIQNGTVSASLSQAVNFVQCRTNTSAQLRVVSAGGTINANWGFGTYGWIDRRGRHA</sequence>
<evidence type="ECO:0000313" key="1">
    <source>
        <dbReference type="EMBL" id="QOZ68894.1"/>
    </source>
</evidence>
<gene>
    <name evidence="1" type="ORF">WN72_23115</name>
</gene>
<dbReference type="AlphaFoldDB" id="A0AAE7NMY3"/>
<proteinExistence type="predicted"/>
<evidence type="ECO:0000313" key="2">
    <source>
        <dbReference type="Proteomes" id="UP000594015"/>
    </source>
</evidence>
<dbReference type="RefSeq" id="WP_092220263.1">
    <property type="nucleotide sequence ID" value="NZ_CP030050.1"/>
</dbReference>
<dbReference type="Proteomes" id="UP000594015">
    <property type="component" value="Chromosome"/>
</dbReference>
<dbReference type="KEGG" id="barh:WN72_23115"/>